<dbReference type="Gene3D" id="3.30.710.10">
    <property type="entry name" value="Potassium Channel Kv1.1, Chain A"/>
    <property type="match status" value="1"/>
</dbReference>
<gene>
    <name evidence="2" type="ORF">H2200_011877</name>
</gene>
<name>A0AA38WYX2_9EURO</name>
<dbReference type="CDD" id="cd18186">
    <property type="entry name" value="BTB_POZ_ZBTB_KLHL-like"/>
    <property type="match status" value="1"/>
</dbReference>
<dbReference type="SUPFAM" id="SSF54695">
    <property type="entry name" value="POZ domain"/>
    <property type="match status" value="1"/>
</dbReference>
<evidence type="ECO:0000313" key="2">
    <source>
        <dbReference type="EMBL" id="KAJ9603691.1"/>
    </source>
</evidence>
<keyword evidence="3" id="KW-1185">Reference proteome</keyword>
<feature type="domain" description="BTB" evidence="1">
    <location>
        <begin position="20"/>
        <end position="89"/>
    </location>
</feature>
<accession>A0AA38WYX2</accession>
<dbReference type="PANTHER" id="PTHR47843:SF2">
    <property type="entry name" value="BTB DOMAIN-CONTAINING PROTEIN"/>
    <property type="match status" value="1"/>
</dbReference>
<dbReference type="InterPro" id="IPR000210">
    <property type="entry name" value="BTB/POZ_dom"/>
</dbReference>
<dbReference type="AlphaFoldDB" id="A0AA38WYX2"/>
<dbReference type="PROSITE" id="PS50097">
    <property type="entry name" value="BTB"/>
    <property type="match status" value="1"/>
</dbReference>
<dbReference type="EMBL" id="JAPDRK010000021">
    <property type="protein sequence ID" value="KAJ9603691.1"/>
    <property type="molecule type" value="Genomic_DNA"/>
</dbReference>
<reference evidence="2" key="1">
    <citation type="submission" date="2022-10" db="EMBL/GenBank/DDBJ databases">
        <title>Culturing micro-colonial fungi from biological soil crusts in the Mojave desert and describing Neophaeococcomyces mojavensis, and introducing the new genera and species Taxawa tesnikishii.</title>
        <authorList>
            <person name="Kurbessoian T."/>
            <person name="Stajich J.E."/>
        </authorList>
    </citation>
    <scope>NUCLEOTIDE SEQUENCE</scope>
    <source>
        <strain evidence="2">TK_41</strain>
    </source>
</reference>
<protein>
    <recommendedName>
        <fullName evidence="1">BTB domain-containing protein</fullName>
    </recommendedName>
</protein>
<organism evidence="2 3">
    <name type="scientific">Cladophialophora chaetospira</name>
    <dbReference type="NCBI Taxonomy" id="386627"/>
    <lineage>
        <taxon>Eukaryota</taxon>
        <taxon>Fungi</taxon>
        <taxon>Dikarya</taxon>
        <taxon>Ascomycota</taxon>
        <taxon>Pezizomycotina</taxon>
        <taxon>Eurotiomycetes</taxon>
        <taxon>Chaetothyriomycetidae</taxon>
        <taxon>Chaetothyriales</taxon>
        <taxon>Herpotrichiellaceae</taxon>
        <taxon>Cladophialophora</taxon>
    </lineage>
</organism>
<dbReference type="InterPro" id="IPR011333">
    <property type="entry name" value="SKP1/BTB/POZ_sf"/>
</dbReference>
<dbReference type="Pfam" id="PF00651">
    <property type="entry name" value="BTB"/>
    <property type="match status" value="1"/>
</dbReference>
<dbReference type="PANTHER" id="PTHR47843">
    <property type="entry name" value="BTB DOMAIN-CONTAINING PROTEIN-RELATED"/>
    <property type="match status" value="1"/>
</dbReference>
<evidence type="ECO:0000313" key="3">
    <source>
        <dbReference type="Proteomes" id="UP001172673"/>
    </source>
</evidence>
<dbReference type="Proteomes" id="UP001172673">
    <property type="component" value="Unassembled WGS sequence"/>
</dbReference>
<sequence length="142" mass="16085">MANVTRDADAEAYSSFATSPLIKIVVGDAQIEFHVHKDVLVTETVFFQRILSNSTPGAETKEVKLPDVDPAIFKYFVNWVYTRAAKTKRNTYFDQGYDNIHPENIDGILETWRFAEDMGMPGWQHYLVRALGSRMPASCVGH</sequence>
<evidence type="ECO:0000259" key="1">
    <source>
        <dbReference type="PROSITE" id="PS50097"/>
    </source>
</evidence>
<comment type="caution">
    <text evidence="2">The sequence shown here is derived from an EMBL/GenBank/DDBJ whole genome shotgun (WGS) entry which is preliminary data.</text>
</comment>
<proteinExistence type="predicted"/>